<dbReference type="RefSeq" id="WP_380252116.1">
    <property type="nucleotide sequence ID" value="NZ_JBHUII010000004.1"/>
</dbReference>
<evidence type="ECO:0000313" key="3">
    <source>
        <dbReference type="Proteomes" id="UP001597294"/>
    </source>
</evidence>
<accession>A0ABW5BNT0</accession>
<dbReference type="InterPro" id="IPR008579">
    <property type="entry name" value="UGlyAH_Cupin_dom"/>
</dbReference>
<dbReference type="PANTHER" id="PTHR40943">
    <property type="entry name" value="CYTOPLASMIC PROTEIN-RELATED"/>
    <property type="match status" value="1"/>
</dbReference>
<evidence type="ECO:0000259" key="1">
    <source>
        <dbReference type="Pfam" id="PF05899"/>
    </source>
</evidence>
<proteinExistence type="predicted"/>
<protein>
    <submittedName>
        <fullName evidence="2">Cupin domain-containing protein</fullName>
    </submittedName>
</protein>
<dbReference type="Gene3D" id="2.60.120.10">
    <property type="entry name" value="Jelly Rolls"/>
    <property type="match status" value="1"/>
</dbReference>
<feature type="domain" description="(S)-ureidoglycine aminohydrolase cupin" evidence="1">
    <location>
        <begin position="48"/>
        <end position="115"/>
    </location>
</feature>
<dbReference type="InterPro" id="IPR011051">
    <property type="entry name" value="RmlC_Cupin_sf"/>
</dbReference>
<reference evidence="3" key="1">
    <citation type="journal article" date="2019" name="Int. J. Syst. Evol. Microbiol.">
        <title>The Global Catalogue of Microorganisms (GCM) 10K type strain sequencing project: providing services to taxonomists for standard genome sequencing and annotation.</title>
        <authorList>
            <consortium name="The Broad Institute Genomics Platform"/>
            <consortium name="The Broad Institute Genome Sequencing Center for Infectious Disease"/>
            <person name="Wu L."/>
            <person name="Ma J."/>
        </authorList>
    </citation>
    <scope>NUCLEOTIDE SEQUENCE [LARGE SCALE GENOMIC DNA]</scope>
    <source>
        <strain evidence="3">CGMCC 4.7192</strain>
    </source>
</reference>
<keyword evidence="3" id="KW-1185">Reference proteome</keyword>
<comment type="caution">
    <text evidence="2">The sequence shown here is derived from an EMBL/GenBank/DDBJ whole genome shotgun (WGS) entry which is preliminary data.</text>
</comment>
<sequence length="119" mass="13768">MTTPIKFSCTGPKGWIETPDGPLETAKLIEGSPEGLDHVYFERSEKKITSGIWRSSPYTEYYESYPCDEFMYVLDGHVILKNDDFEEKYEKGDAFLLPKGFKGYWKQPVSMLKYYVIIG</sequence>
<organism evidence="2 3">
    <name type="scientific">Kiloniella antarctica</name>
    <dbReference type="NCBI Taxonomy" id="1550907"/>
    <lineage>
        <taxon>Bacteria</taxon>
        <taxon>Pseudomonadati</taxon>
        <taxon>Pseudomonadota</taxon>
        <taxon>Alphaproteobacteria</taxon>
        <taxon>Rhodospirillales</taxon>
        <taxon>Kiloniellaceae</taxon>
        <taxon>Kiloniella</taxon>
    </lineage>
</organism>
<dbReference type="PANTHER" id="PTHR40943:SF1">
    <property type="entry name" value="CYTOPLASMIC PROTEIN"/>
    <property type="match status" value="1"/>
</dbReference>
<gene>
    <name evidence="2" type="ORF">ACFSKO_12735</name>
</gene>
<dbReference type="InterPro" id="IPR014710">
    <property type="entry name" value="RmlC-like_jellyroll"/>
</dbReference>
<dbReference type="Proteomes" id="UP001597294">
    <property type="component" value="Unassembled WGS sequence"/>
</dbReference>
<name>A0ABW5BNT0_9PROT</name>
<dbReference type="SUPFAM" id="SSF51182">
    <property type="entry name" value="RmlC-like cupins"/>
    <property type="match status" value="1"/>
</dbReference>
<dbReference type="Pfam" id="PF05899">
    <property type="entry name" value="Cupin_3"/>
    <property type="match status" value="1"/>
</dbReference>
<dbReference type="EMBL" id="JBHUII010000004">
    <property type="protein sequence ID" value="MFD2206491.1"/>
    <property type="molecule type" value="Genomic_DNA"/>
</dbReference>
<evidence type="ECO:0000313" key="2">
    <source>
        <dbReference type="EMBL" id="MFD2206491.1"/>
    </source>
</evidence>